<keyword evidence="2" id="KW-1185">Reference proteome</keyword>
<dbReference type="KEGG" id="vg:55626551"/>
<evidence type="ECO:0000313" key="2">
    <source>
        <dbReference type="Proteomes" id="UP000479357"/>
    </source>
</evidence>
<protein>
    <submittedName>
        <fullName evidence="1">Uncharacterized protein</fullName>
    </submittedName>
</protein>
<name>A0A6C0R0J5_9CAUD</name>
<accession>A0A6C0R0J5</accession>
<reference evidence="1 2" key="1">
    <citation type="submission" date="2019-12" db="EMBL/GenBank/DDBJ databases">
        <title>Alteromonas phage V22 represents a new genus of marine bacteriophages that requires a novel tail fiber chaperone for host recognition.</title>
        <authorList>
            <person name="Gonzalez-Serrano R."/>
            <person name="Dunne M."/>
            <person name="Rosselli R."/>
            <person name="Martin-Cuadrado A.-B."/>
            <person name="Grosboillot V."/>
            <person name="Zinsli L."/>
            <person name="Roda-Garcia J.J."/>
            <person name="Loessner M.J."/>
            <person name="Rodriguez-Valera F."/>
        </authorList>
    </citation>
    <scope>NUCLEOTIDE SEQUENCE [LARGE SCALE GENOMIC DNA]</scope>
</reference>
<dbReference type="Proteomes" id="UP000479357">
    <property type="component" value="Segment"/>
</dbReference>
<organism evidence="1 2">
    <name type="scientific">Alteromonas phage vB_AmeM_PT11-V22</name>
    <dbReference type="NCBI Taxonomy" id="2704031"/>
    <lineage>
        <taxon>Viruses</taxon>
        <taxon>Duplodnaviria</taxon>
        <taxon>Heunggongvirae</taxon>
        <taxon>Uroviricota</taxon>
        <taxon>Caudoviricetes</taxon>
        <taxon>Myoalterovirus</taxon>
        <taxon>Myoalterovirus PT11V22</taxon>
    </lineage>
</organism>
<dbReference type="EMBL" id="MN877442">
    <property type="protein sequence ID" value="QHZ59791.1"/>
    <property type="molecule type" value="Genomic_DNA"/>
</dbReference>
<proteinExistence type="predicted"/>
<sequence>MKLSAVSYDNEHICPLCEGQNDCKVIDSVEGHPSEIETYCTNCGHRDYWSYGFYEPKDENGEFI</sequence>
<dbReference type="RefSeq" id="YP_009855811.1">
    <property type="nucleotide sequence ID" value="NC_048847.1"/>
</dbReference>
<evidence type="ECO:0000313" key="1">
    <source>
        <dbReference type="EMBL" id="QHZ59791.1"/>
    </source>
</evidence>
<dbReference type="GeneID" id="55626551"/>